<proteinExistence type="inferred from homology"/>
<dbReference type="AlphaFoldDB" id="A0A9P4MG09"/>
<feature type="region of interest" description="Disordered" evidence="6">
    <location>
        <begin position="456"/>
        <end position="538"/>
    </location>
</feature>
<dbReference type="OrthoDB" id="5022096at2759"/>
<accession>A0A9P4MG09</accession>
<dbReference type="PANTHER" id="PTHR33048">
    <property type="entry name" value="PTH11-LIKE INTEGRAL MEMBRANE PROTEIN (AFU_ORTHOLOGUE AFUA_5G11245)"/>
    <property type="match status" value="1"/>
</dbReference>
<evidence type="ECO:0000259" key="8">
    <source>
        <dbReference type="Pfam" id="PF20684"/>
    </source>
</evidence>
<reference evidence="9" key="1">
    <citation type="journal article" date="2020" name="Stud. Mycol.">
        <title>101 Dothideomycetes genomes: a test case for predicting lifestyles and emergence of pathogens.</title>
        <authorList>
            <person name="Haridas S."/>
            <person name="Albert R."/>
            <person name="Binder M."/>
            <person name="Bloem J."/>
            <person name="Labutti K."/>
            <person name="Salamov A."/>
            <person name="Andreopoulos B."/>
            <person name="Baker S."/>
            <person name="Barry K."/>
            <person name="Bills G."/>
            <person name="Bluhm B."/>
            <person name="Cannon C."/>
            <person name="Castanera R."/>
            <person name="Culley D."/>
            <person name="Daum C."/>
            <person name="Ezra D."/>
            <person name="Gonzalez J."/>
            <person name="Henrissat B."/>
            <person name="Kuo A."/>
            <person name="Liang C."/>
            <person name="Lipzen A."/>
            <person name="Lutzoni F."/>
            <person name="Magnuson J."/>
            <person name="Mondo S."/>
            <person name="Nolan M."/>
            <person name="Ohm R."/>
            <person name="Pangilinan J."/>
            <person name="Park H.-J."/>
            <person name="Ramirez L."/>
            <person name="Alfaro M."/>
            <person name="Sun H."/>
            <person name="Tritt A."/>
            <person name="Yoshinaga Y."/>
            <person name="Zwiers L.-H."/>
            <person name="Turgeon B."/>
            <person name="Goodwin S."/>
            <person name="Spatafora J."/>
            <person name="Crous P."/>
            <person name="Grigoriev I."/>
        </authorList>
    </citation>
    <scope>NUCLEOTIDE SEQUENCE</scope>
    <source>
        <strain evidence="9">CBS 260.36</strain>
    </source>
</reference>
<dbReference type="InterPro" id="IPR052337">
    <property type="entry name" value="SAT4-like"/>
</dbReference>
<evidence type="ECO:0000256" key="5">
    <source>
        <dbReference type="ARBA" id="ARBA00038359"/>
    </source>
</evidence>
<dbReference type="InterPro" id="IPR049326">
    <property type="entry name" value="Rhodopsin_dom_fungi"/>
</dbReference>
<feature type="transmembrane region" description="Helical" evidence="7">
    <location>
        <begin position="122"/>
        <end position="144"/>
    </location>
</feature>
<feature type="transmembrane region" description="Helical" evidence="7">
    <location>
        <begin position="203"/>
        <end position="226"/>
    </location>
</feature>
<dbReference type="GO" id="GO:0016020">
    <property type="term" value="C:membrane"/>
    <property type="evidence" value="ECO:0007669"/>
    <property type="project" value="UniProtKB-SubCell"/>
</dbReference>
<feature type="domain" description="Rhodopsin" evidence="8">
    <location>
        <begin position="61"/>
        <end position="300"/>
    </location>
</feature>
<feature type="transmembrane region" description="Helical" evidence="7">
    <location>
        <begin position="276"/>
        <end position="296"/>
    </location>
</feature>
<sequence>MTVIPLYVERLFESKQALNVSSNPNNLSPAALAALQAQNRAPSILTFLGVIGMVALIITCLRLYVRQCMLKYVGADDIVMAGAMICGIAIYVCFIGESKWGLGRHVSALTPEMMYNFSHWTFYHNLLILAGICLAKVSICLLLIRLVKHRGYVYFLWGLLIFMSAYHIACEFTIIFACIPTSAQWDPKAKVGAKCFSLETFSALGLANTSINMATDILLAILPIPVIMGMQLNGRTKLALCVVMLLGFIAVGAGGVKLNAQITFLSDNDKLWRDKFPIWAAVELYFAIIAASLPTLRPLAIKLLANAKTSISSSNARRSARRHAKLADENSHGFTKSPGTFYSECSTGLATPDPLSKQETSSYFNFMKKDSSRQDSFAHQSRGASIPLSTMPASSPAPVQPAPTAIRGHSPASSKSDDASRGAIVRTTKVTTSSEEAGSPMVPTSTFTAASWRSASHLSRSSRGKQSSFGASRTWAGPENEEWEQRMVSPVQAGGHSRKLSSHDAGMALRRAQESEEDLPSPLVAREGSVDRLVGNAR</sequence>
<dbReference type="EMBL" id="ML996087">
    <property type="protein sequence ID" value="KAF2151663.1"/>
    <property type="molecule type" value="Genomic_DNA"/>
</dbReference>
<evidence type="ECO:0000256" key="1">
    <source>
        <dbReference type="ARBA" id="ARBA00004141"/>
    </source>
</evidence>
<feature type="compositionally biased region" description="Low complexity" evidence="6">
    <location>
        <begin position="392"/>
        <end position="405"/>
    </location>
</feature>
<feature type="compositionally biased region" description="Polar residues" evidence="6">
    <location>
        <begin position="374"/>
        <end position="383"/>
    </location>
</feature>
<evidence type="ECO:0000313" key="10">
    <source>
        <dbReference type="Proteomes" id="UP000799439"/>
    </source>
</evidence>
<comment type="similarity">
    <text evidence="5">Belongs to the SAT4 family.</text>
</comment>
<evidence type="ECO:0000256" key="7">
    <source>
        <dbReference type="SAM" id="Phobius"/>
    </source>
</evidence>
<feature type="transmembrane region" description="Helical" evidence="7">
    <location>
        <begin position="238"/>
        <end position="256"/>
    </location>
</feature>
<feature type="region of interest" description="Disordered" evidence="6">
    <location>
        <begin position="373"/>
        <end position="423"/>
    </location>
</feature>
<comment type="subcellular location">
    <subcellularLocation>
        <location evidence="1">Membrane</location>
        <topology evidence="1">Multi-pass membrane protein</topology>
    </subcellularLocation>
</comment>
<feature type="transmembrane region" description="Helical" evidence="7">
    <location>
        <begin position="44"/>
        <end position="65"/>
    </location>
</feature>
<evidence type="ECO:0000256" key="6">
    <source>
        <dbReference type="SAM" id="MobiDB-lite"/>
    </source>
</evidence>
<dbReference type="PANTHER" id="PTHR33048:SF167">
    <property type="entry name" value="INTEGRAL MEMBRANE PROTEIN"/>
    <property type="match status" value="1"/>
</dbReference>
<gene>
    <name evidence="9" type="ORF">K461DRAFT_294564</name>
</gene>
<feature type="transmembrane region" description="Helical" evidence="7">
    <location>
        <begin position="156"/>
        <end position="183"/>
    </location>
</feature>
<evidence type="ECO:0000256" key="3">
    <source>
        <dbReference type="ARBA" id="ARBA00022989"/>
    </source>
</evidence>
<keyword evidence="2 7" id="KW-0812">Transmembrane</keyword>
<evidence type="ECO:0000313" key="9">
    <source>
        <dbReference type="EMBL" id="KAF2151663.1"/>
    </source>
</evidence>
<evidence type="ECO:0000256" key="4">
    <source>
        <dbReference type="ARBA" id="ARBA00023136"/>
    </source>
</evidence>
<dbReference type="Proteomes" id="UP000799439">
    <property type="component" value="Unassembled WGS sequence"/>
</dbReference>
<keyword evidence="4 7" id="KW-0472">Membrane</keyword>
<organism evidence="9 10">
    <name type="scientific">Myriangium duriaei CBS 260.36</name>
    <dbReference type="NCBI Taxonomy" id="1168546"/>
    <lineage>
        <taxon>Eukaryota</taxon>
        <taxon>Fungi</taxon>
        <taxon>Dikarya</taxon>
        <taxon>Ascomycota</taxon>
        <taxon>Pezizomycotina</taxon>
        <taxon>Dothideomycetes</taxon>
        <taxon>Dothideomycetidae</taxon>
        <taxon>Myriangiales</taxon>
        <taxon>Myriangiaceae</taxon>
        <taxon>Myriangium</taxon>
    </lineage>
</organism>
<dbReference type="Pfam" id="PF20684">
    <property type="entry name" value="Fung_rhodopsin"/>
    <property type="match status" value="1"/>
</dbReference>
<feature type="transmembrane region" description="Helical" evidence="7">
    <location>
        <begin position="77"/>
        <end position="102"/>
    </location>
</feature>
<keyword evidence="10" id="KW-1185">Reference proteome</keyword>
<comment type="caution">
    <text evidence="9">The sequence shown here is derived from an EMBL/GenBank/DDBJ whole genome shotgun (WGS) entry which is preliminary data.</text>
</comment>
<protein>
    <recommendedName>
        <fullName evidence="8">Rhodopsin domain-containing protein</fullName>
    </recommendedName>
</protein>
<keyword evidence="3 7" id="KW-1133">Transmembrane helix</keyword>
<name>A0A9P4MG09_9PEZI</name>
<evidence type="ECO:0000256" key="2">
    <source>
        <dbReference type="ARBA" id="ARBA00022692"/>
    </source>
</evidence>